<evidence type="ECO:0000313" key="3">
    <source>
        <dbReference type="EMBL" id="AJY45469.1"/>
    </source>
</evidence>
<dbReference type="KEGG" id="mey:TM49_06795"/>
<dbReference type="Gene3D" id="3.30.70.2450">
    <property type="match status" value="1"/>
</dbReference>
<keyword evidence="1" id="KW-0560">Oxidoreductase</keyword>
<keyword evidence="4" id="KW-1185">Reference proteome</keyword>
<dbReference type="Proteomes" id="UP000032611">
    <property type="component" value="Chromosome"/>
</dbReference>
<dbReference type="RefSeq" id="WP_045680121.1">
    <property type="nucleotide sequence ID" value="NZ_CP010803.1"/>
</dbReference>
<evidence type="ECO:0000313" key="4">
    <source>
        <dbReference type="Proteomes" id="UP000032611"/>
    </source>
</evidence>
<gene>
    <name evidence="3" type="ORF">TM49_06795</name>
</gene>
<dbReference type="STRING" id="1486262.TM49_06795"/>
<dbReference type="OrthoDB" id="9791689at2"/>
<reference evidence="3 4" key="1">
    <citation type="journal article" date="2015" name="Genome Announc.">
        <title>Complete genome sequence of Martelella endophytica YC6887, which has antifungal activity associated with a halophyte.</title>
        <authorList>
            <person name="Khan A."/>
            <person name="Khan H."/>
            <person name="Chung E.J."/>
            <person name="Hossain M.T."/>
            <person name="Chung Y.R."/>
        </authorList>
    </citation>
    <scope>NUCLEOTIDE SEQUENCE [LARGE SCALE GENOMIC DNA]</scope>
    <source>
        <strain evidence="3">YC6887</strain>
    </source>
</reference>
<dbReference type="Pfam" id="PF01494">
    <property type="entry name" value="FAD_binding_3"/>
    <property type="match status" value="1"/>
</dbReference>
<dbReference type="EMBL" id="CP010803">
    <property type="protein sequence ID" value="AJY45469.1"/>
    <property type="molecule type" value="Genomic_DNA"/>
</dbReference>
<dbReference type="AlphaFoldDB" id="A0A0D5LMP5"/>
<evidence type="ECO:0000256" key="1">
    <source>
        <dbReference type="ARBA" id="ARBA00023002"/>
    </source>
</evidence>
<dbReference type="GO" id="GO:0019622">
    <property type="term" value="P:3-(3-hydroxy)phenylpropionate catabolic process"/>
    <property type="evidence" value="ECO:0007669"/>
    <property type="project" value="TreeGrafter"/>
</dbReference>
<dbReference type="InterPro" id="IPR002938">
    <property type="entry name" value="FAD-bd"/>
</dbReference>
<dbReference type="SUPFAM" id="SSF51905">
    <property type="entry name" value="FAD/NAD(P)-binding domain"/>
    <property type="match status" value="1"/>
</dbReference>
<dbReference type="Gene3D" id="3.50.50.60">
    <property type="entry name" value="FAD/NAD(P)-binding domain"/>
    <property type="match status" value="1"/>
</dbReference>
<feature type="domain" description="FAD-binding" evidence="2">
    <location>
        <begin position="4"/>
        <end position="340"/>
    </location>
</feature>
<dbReference type="HOGENOM" id="CLU_009665_2_2_5"/>
<dbReference type="PATRIC" id="fig|1486262.3.peg.1399"/>
<evidence type="ECO:0000259" key="2">
    <source>
        <dbReference type="Pfam" id="PF01494"/>
    </source>
</evidence>
<accession>A0A0D5LMP5</accession>
<dbReference type="GO" id="GO:0008688">
    <property type="term" value="F:3-(3-hydroxyphenyl)propionate hydroxylase activity"/>
    <property type="evidence" value="ECO:0007669"/>
    <property type="project" value="TreeGrafter"/>
</dbReference>
<dbReference type="GO" id="GO:0071949">
    <property type="term" value="F:FAD binding"/>
    <property type="evidence" value="ECO:0007669"/>
    <property type="project" value="InterPro"/>
</dbReference>
<sequence>MADPVVIVGGGPVGMTAAFFLGRAGIEVTVLEKLVEPYDDPRAATFHPPTLEMFSESGVTDQLLALGIPTPHWQFRDKQEGIIAEFDLALLDDITPYPFRMQCEQHKLVAVLEERLASMDNVTVLRGVEVSGLNEDAEGVTIATSAGDFHASWVIGTDGGRSVVRKSSGIGFEGFTFQERFLVITTSHDFETDGFAYSSYISDPEEWAAVFKVPGPDGKGRWRMTSATVPEADPEMLLSFENAQAKLQRFLPSADPYPVLHTNLYTVHQRVATRFRKGRVLLAGDASHVNNPLGGMGMNFGIHDAVNLSEKLVAVLDGADDSLMDLYDRQRRHVAEHFLQAMTIRNKKTLEEKDLGRRNAMLAEMRATAADRDKSRAHLMNTAMFASVRAAAAVE</sequence>
<dbReference type="InterPro" id="IPR050631">
    <property type="entry name" value="PheA/TfdB_FAD_monoxygenase"/>
</dbReference>
<organism evidence="3 4">
    <name type="scientific">Martelella endophytica</name>
    <dbReference type="NCBI Taxonomy" id="1486262"/>
    <lineage>
        <taxon>Bacteria</taxon>
        <taxon>Pseudomonadati</taxon>
        <taxon>Pseudomonadota</taxon>
        <taxon>Alphaproteobacteria</taxon>
        <taxon>Hyphomicrobiales</taxon>
        <taxon>Aurantimonadaceae</taxon>
        <taxon>Martelella</taxon>
    </lineage>
</organism>
<proteinExistence type="predicted"/>
<name>A0A0D5LMP5_MAREN</name>
<dbReference type="PANTHER" id="PTHR43476:SF3">
    <property type="entry name" value="FAD-BINDING MONOOXYGENASE"/>
    <property type="match status" value="1"/>
</dbReference>
<dbReference type="PRINTS" id="PR00420">
    <property type="entry name" value="RNGMNOXGNASE"/>
</dbReference>
<dbReference type="InterPro" id="IPR036188">
    <property type="entry name" value="FAD/NAD-bd_sf"/>
</dbReference>
<protein>
    <recommendedName>
        <fullName evidence="2">FAD-binding domain-containing protein</fullName>
    </recommendedName>
</protein>
<dbReference type="PANTHER" id="PTHR43476">
    <property type="entry name" value="3-(3-HYDROXY-PHENYL)PROPIONATE/3-HYDROXYCINNAMIC ACID HYDROXYLASE"/>
    <property type="match status" value="1"/>
</dbReference>